<dbReference type="CDD" id="cd00093">
    <property type="entry name" value="HTH_XRE"/>
    <property type="match status" value="1"/>
</dbReference>
<proteinExistence type="predicted"/>
<dbReference type="InterPro" id="IPR001387">
    <property type="entry name" value="Cro/C1-type_HTH"/>
</dbReference>
<dbReference type="SMART" id="SM00530">
    <property type="entry name" value="HTH_XRE"/>
    <property type="match status" value="1"/>
</dbReference>
<feature type="domain" description="HTH cro/C1-type" evidence="1">
    <location>
        <begin position="43"/>
        <end position="97"/>
    </location>
</feature>
<dbReference type="KEGG" id="vg:14297448"/>
<sequence length="126" mass="14372">MELQMRVPRCVRTHLPDGRHPGRRHKAGRMIDSAKLPPVGSLLRGARLRMDLTLKDASCRIGIHMLLLRQYEVGERYPSHKAVRRLAMFYGLTLKEVYERFAQEDFTNERSVSAVPATATKPEMGA</sequence>
<evidence type="ECO:0000313" key="3">
    <source>
        <dbReference type="Proteomes" id="UP000002653"/>
    </source>
</evidence>
<reference evidence="2 3" key="1">
    <citation type="journal article" date="2012" name="Virus Genes">
        <title>Isolation and complete genome sequence of a bacteriophage lysing Tetrasphaera jenkinsii, a filamentous bacteria responsible for bulking in activated sludge.</title>
        <authorList>
            <person name="Petrovski S."/>
            <person name="Tillett D."/>
            <person name="Seviour R.J."/>
        </authorList>
    </citation>
    <scope>NUCLEOTIDE SEQUENCE [LARGE SCALE GENOMIC DNA]</scope>
</reference>
<evidence type="ECO:0000313" key="2">
    <source>
        <dbReference type="EMBL" id="ADX42543.1"/>
    </source>
</evidence>
<dbReference type="SUPFAM" id="SSF47413">
    <property type="entry name" value="lambda repressor-like DNA-binding domains"/>
    <property type="match status" value="1"/>
</dbReference>
<organism evidence="2 3">
    <name type="scientific">Tetrasphaera phage TJE1</name>
    <dbReference type="NCBI Taxonomy" id="981335"/>
    <lineage>
        <taxon>Viruses</taxon>
        <taxon>Duplodnaviria</taxon>
        <taxon>Heunggongvirae</taxon>
        <taxon>Uroviricota</taxon>
        <taxon>Caudoviricetes</taxon>
        <taxon>Tijeunavirus</taxon>
        <taxon>Tijeunavirus TJE1</taxon>
    </lineage>
</organism>
<dbReference type="Proteomes" id="UP000002653">
    <property type="component" value="Segment"/>
</dbReference>
<evidence type="ECO:0000259" key="1">
    <source>
        <dbReference type="PROSITE" id="PS50943"/>
    </source>
</evidence>
<keyword evidence="3" id="KW-1185">Reference proteome</keyword>
<protein>
    <submittedName>
        <fullName evidence="2">DNA binding protein</fullName>
    </submittedName>
</protein>
<name>G4W955_9CAUD</name>
<dbReference type="GeneID" id="14297448"/>
<dbReference type="Gene3D" id="1.10.260.40">
    <property type="entry name" value="lambda repressor-like DNA-binding domains"/>
    <property type="match status" value="1"/>
</dbReference>
<dbReference type="RefSeq" id="YP_007237935.1">
    <property type="nucleotide sequence ID" value="NC_019930.1"/>
</dbReference>
<dbReference type="GO" id="GO:0003677">
    <property type="term" value="F:DNA binding"/>
    <property type="evidence" value="ECO:0007669"/>
    <property type="project" value="InterPro"/>
</dbReference>
<dbReference type="PROSITE" id="PS50943">
    <property type="entry name" value="HTH_CROC1"/>
    <property type="match status" value="1"/>
</dbReference>
<dbReference type="EMBL" id="HQ225832">
    <property type="protein sequence ID" value="ADX42543.1"/>
    <property type="molecule type" value="Genomic_DNA"/>
</dbReference>
<accession>G4W955</accession>
<dbReference type="InterPro" id="IPR010982">
    <property type="entry name" value="Lambda_DNA-bd_dom_sf"/>
</dbReference>